<dbReference type="Proteomes" id="UP000256269">
    <property type="component" value="Unassembled WGS sequence"/>
</dbReference>
<proteinExistence type="predicted"/>
<sequence length="92" mass="10229">MLARAQFEIHDIAGEVLLAHRELAGGEHVTVILTPRRAHQYVILNLRDGGVPLPAIVETGQMVAGQWRWHDQAAAVRRALTEVHLRRVGGVR</sequence>
<keyword evidence="2" id="KW-1185">Reference proteome</keyword>
<evidence type="ECO:0000313" key="2">
    <source>
        <dbReference type="Proteomes" id="UP000256269"/>
    </source>
</evidence>
<dbReference type="EMBL" id="QUNO01000009">
    <property type="protein sequence ID" value="REH43611.1"/>
    <property type="molecule type" value="Genomic_DNA"/>
</dbReference>
<evidence type="ECO:0000313" key="1">
    <source>
        <dbReference type="EMBL" id="REH43611.1"/>
    </source>
</evidence>
<comment type="caution">
    <text evidence="1">The sequence shown here is derived from an EMBL/GenBank/DDBJ whole genome shotgun (WGS) entry which is preliminary data.</text>
</comment>
<gene>
    <name evidence="1" type="ORF">BCF44_109154</name>
</gene>
<dbReference type="AlphaFoldDB" id="A0A3E0HEB4"/>
<reference evidence="1 2" key="1">
    <citation type="submission" date="2018-08" db="EMBL/GenBank/DDBJ databases">
        <title>Genomic Encyclopedia of Archaeal and Bacterial Type Strains, Phase II (KMG-II): from individual species to whole genera.</title>
        <authorList>
            <person name="Goeker M."/>
        </authorList>
    </citation>
    <scope>NUCLEOTIDE SEQUENCE [LARGE SCALE GENOMIC DNA]</scope>
    <source>
        <strain evidence="1 2">DSM 45791</strain>
    </source>
</reference>
<protein>
    <submittedName>
        <fullName evidence="1">Uncharacterized protein</fullName>
    </submittedName>
</protein>
<accession>A0A3E0HEB4</accession>
<name>A0A3E0HEB4_9PSEU</name>
<organism evidence="1 2">
    <name type="scientific">Kutzneria buriramensis</name>
    <dbReference type="NCBI Taxonomy" id="1045776"/>
    <lineage>
        <taxon>Bacteria</taxon>
        <taxon>Bacillati</taxon>
        <taxon>Actinomycetota</taxon>
        <taxon>Actinomycetes</taxon>
        <taxon>Pseudonocardiales</taxon>
        <taxon>Pseudonocardiaceae</taxon>
        <taxon>Kutzneria</taxon>
    </lineage>
</organism>